<evidence type="ECO:0000313" key="2">
    <source>
        <dbReference type="Proteomes" id="UP000287651"/>
    </source>
</evidence>
<accession>A0A426XU55</accession>
<sequence>MLDGSLWRLGVAVEQKEGCDYDRASKINYLRYYHSHSNDLEKAGARKFLISCSRGTEENVSQAFTSVGGAVGPSCSGANRVLAFAPRVLNRKGTIPCSRSTAPPSLPLPSLLFDLPLSSSARACYSAATAQ</sequence>
<dbReference type="EMBL" id="AMZH03017408">
    <property type="protein sequence ID" value="RRT43037.1"/>
    <property type="molecule type" value="Genomic_DNA"/>
</dbReference>
<organism evidence="1 2">
    <name type="scientific">Ensete ventricosum</name>
    <name type="common">Abyssinian banana</name>
    <name type="synonym">Musa ensete</name>
    <dbReference type="NCBI Taxonomy" id="4639"/>
    <lineage>
        <taxon>Eukaryota</taxon>
        <taxon>Viridiplantae</taxon>
        <taxon>Streptophyta</taxon>
        <taxon>Embryophyta</taxon>
        <taxon>Tracheophyta</taxon>
        <taxon>Spermatophyta</taxon>
        <taxon>Magnoliopsida</taxon>
        <taxon>Liliopsida</taxon>
        <taxon>Zingiberales</taxon>
        <taxon>Musaceae</taxon>
        <taxon>Ensete</taxon>
    </lineage>
</organism>
<protein>
    <submittedName>
        <fullName evidence="1">Uncharacterized protein</fullName>
    </submittedName>
</protein>
<gene>
    <name evidence="1" type="ORF">B296_00019265</name>
</gene>
<dbReference type="Proteomes" id="UP000287651">
    <property type="component" value="Unassembled WGS sequence"/>
</dbReference>
<dbReference type="AlphaFoldDB" id="A0A426XU55"/>
<name>A0A426XU55_ENSVE</name>
<evidence type="ECO:0000313" key="1">
    <source>
        <dbReference type="EMBL" id="RRT43037.1"/>
    </source>
</evidence>
<comment type="caution">
    <text evidence="1">The sequence shown here is derived from an EMBL/GenBank/DDBJ whole genome shotgun (WGS) entry which is preliminary data.</text>
</comment>
<reference evidence="1 2" key="1">
    <citation type="journal article" date="2014" name="Agronomy (Basel)">
        <title>A Draft Genome Sequence for Ensete ventricosum, the Drought-Tolerant Tree Against Hunger.</title>
        <authorList>
            <person name="Harrison J."/>
            <person name="Moore K.A."/>
            <person name="Paszkiewicz K."/>
            <person name="Jones T."/>
            <person name="Grant M."/>
            <person name="Ambacheew D."/>
            <person name="Muzemil S."/>
            <person name="Studholme D.J."/>
        </authorList>
    </citation>
    <scope>NUCLEOTIDE SEQUENCE [LARGE SCALE GENOMIC DNA]</scope>
</reference>
<proteinExistence type="predicted"/>